<sequence length="195" mass="21245">MTTLLFSGGLDSTAISWWKRPDVLLNVDYGQVSALAEKEAATKLANLINLPIEFISVDLGSIGSGDLSRKAPIDIAPTSDWWPFRNQLLISIAAAWSVHRGYQTVMIGSVKSDNSFADSTPSFIDLMRSVLAVQEGNIGIEAPALEMSAVQLIKQSGIPLQILPLCFSCNVSSRPCGMCRSCIKYRETLSFFNLI</sequence>
<evidence type="ECO:0000256" key="5">
    <source>
        <dbReference type="ARBA" id="ARBA00022785"/>
    </source>
</evidence>
<keyword evidence="12" id="KW-1185">Reference proteome</keyword>
<keyword evidence="6" id="KW-0862">Zinc</keyword>
<dbReference type="GO" id="GO:0046872">
    <property type="term" value="F:metal ion binding"/>
    <property type="evidence" value="ECO:0007669"/>
    <property type="project" value="UniProtKB-KW"/>
</dbReference>
<evidence type="ECO:0000256" key="8">
    <source>
        <dbReference type="ARBA" id="ARBA00037993"/>
    </source>
</evidence>
<dbReference type="EC" id="6.3.4.20" evidence="9"/>
<organism evidence="11 12">
    <name type="scientific">Luteolibacter pohnpeiensis</name>
    <dbReference type="NCBI Taxonomy" id="454153"/>
    <lineage>
        <taxon>Bacteria</taxon>
        <taxon>Pseudomonadati</taxon>
        <taxon>Verrucomicrobiota</taxon>
        <taxon>Verrucomicrobiia</taxon>
        <taxon>Verrucomicrobiales</taxon>
        <taxon>Verrucomicrobiaceae</taxon>
        <taxon>Luteolibacter</taxon>
    </lineage>
</organism>
<comment type="catalytic activity">
    <reaction evidence="10">
        <text>7-carboxy-7-carbaguanine + NH4(+) + 2 ATP = 7-cyano-7-carbaguanine + 2 AMP + 2 diphosphate + 2 H(+)</text>
        <dbReference type="Rhea" id="RHEA:27982"/>
        <dbReference type="ChEBI" id="CHEBI:15378"/>
        <dbReference type="ChEBI" id="CHEBI:28938"/>
        <dbReference type="ChEBI" id="CHEBI:30616"/>
        <dbReference type="ChEBI" id="CHEBI:33019"/>
        <dbReference type="ChEBI" id="CHEBI:45075"/>
        <dbReference type="ChEBI" id="CHEBI:61036"/>
        <dbReference type="ChEBI" id="CHEBI:456215"/>
        <dbReference type="EC" id="6.3.4.20"/>
    </reaction>
</comment>
<dbReference type="RefSeq" id="WP_200273913.1">
    <property type="nucleotide sequence ID" value="NZ_JAENIJ010000061.1"/>
</dbReference>
<keyword evidence="4" id="KW-0547">Nucleotide-binding</keyword>
<evidence type="ECO:0000256" key="4">
    <source>
        <dbReference type="ARBA" id="ARBA00022741"/>
    </source>
</evidence>
<dbReference type="Proteomes" id="UP000603141">
    <property type="component" value="Unassembled WGS sequence"/>
</dbReference>
<dbReference type="InterPro" id="IPR018317">
    <property type="entry name" value="QueC"/>
</dbReference>
<evidence type="ECO:0000256" key="3">
    <source>
        <dbReference type="ARBA" id="ARBA00022723"/>
    </source>
</evidence>
<dbReference type="PANTHER" id="PTHR42914:SF1">
    <property type="entry name" value="7-CYANO-7-DEAZAGUANINE SYNTHASE"/>
    <property type="match status" value="1"/>
</dbReference>
<dbReference type="InterPro" id="IPR014729">
    <property type="entry name" value="Rossmann-like_a/b/a_fold"/>
</dbReference>
<name>A0A934SG57_9BACT</name>
<evidence type="ECO:0000256" key="10">
    <source>
        <dbReference type="ARBA" id="ARBA00047890"/>
    </source>
</evidence>
<evidence type="ECO:0000256" key="1">
    <source>
        <dbReference type="ARBA" id="ARBA00005061"/>
    </source>
</evidence>
<evidence type="ECO:0000313" key="12">
    <source>
        <dbReference type="Proteomes" id="UP000603141"/>
    </source>
</evidence>
<comment type="similarity">
    <text evidence="8">Belongs to the QueC family.</text>
</comment>
<dbReference type="Pfam" id="PF06508">
    <property type="entry name" value="QueC"/>
    <property type="match status" value="1"/>
</dbReference>
<evidence type="ECO:0000256" key="9">
    <source>
        <dbReference type="ARBA" id="ARBA00039149"/>
    </source>
</evidence>
<gene>
    <name evidence="11" type="ORF">JIN85_19360</name>
</gene>
<comment type="caution">
    <text evidence="11">The sequence shown here is derived from an EMBL/GenBank/DDBJ whole genome shotgun (WGS) entry which is preliminary data.</text>
</comment>
<dbReference type="GO" id="GO:0008616">
    <property type="term" value="P:tRNA queuosine(34) biosynthetic process"/>
    <property type="evidence" value="ECO:0007669"/>
    <property type="project" value="UniProtKB-KW"/>
</dbReference>
<protein>
    <recommendedName>
        <fullName evidence="9">7-cyano-7-deazaguanine synthase</fullName>
        <ecNumber evidence="9">6.3.4.20</ecNumber>
    </recommendedName>
</protein>
<dbReference type="PANTHER" id="PTHR42914">
    <property type="entry name" value="7-CYANO-7-DEAZAGUANINE SYNTHASE"/>
    <property type="match status" value="1"/>
</dbReference>
<reference evidence="11" key="1">
    <citation type="submission" date="2021-01" db="EMBL/GenBank/DDBJ databases">
        <title>Modified the classification status of verrucomicrobia.</title>
        <authorList>
            <person name="Feng X."/>
        </authorList>
    </citation>
    <scope>NUCLEOTIDE SEQUENCE</scope>
    <source>
        <strain evidence="11">KCTC 22041</strain>
    </source>
</reference>
<evidence type="ECO:0000313" key="11">
    <source>
        <dbReference type="EMBL" id="MBK1884583.1"/>
    </source>
</evidence>
<keyword evidence="2" id="KW-0436">Ligase</keyword>
<evidence type="ECO:0000256" key="2">
    <source>
        <dbReference type="ARBA" id="ARBA00022598"/>
    </source>
</evidence>
<evidence type="ECO:0000256" key="7">
    <source>
        <dbReference type="ARBA" id="ARBA00022840"/>
    </source>
</evidence>
<dbReference type="EMBL" id="JAENIJ010000061">
    <property type="protein sequence ID" value="MBK1884583.1"/>
    <property type="molecule type" value="Genomic_DNA"/>
</dbReference>
<dbReference type="AlphaFoldDB" id="A0A934SG57"/>
<dbReference type="GO" id="GO:0016874">
    <property type="term" value="F:ligase activity"/>
    <property type="evidence" value="ECO:0007669"/>
    <property type="project" value="UniProtKB-KW"/>
</dbReference>
<accession>A0A934SG57</accession>
<dbReference type="GO" id="GO:0005524">
    <property type="term" value="F:ATP binding"/>
    <property type="evidence" value="ECO:0007669"/>
    <property type="project" value="UniProtKB-KW"/>
</dbReference>
<comment type="pathway">
    <text evidence="1">Purine metabolism; 7-cyano-7-deazaguanine biosynthesis.</text>
</comment>
<dbReference type="SUPFAM" id="SSF52402">
    <property type="entry name" value="Adenine nucleotide alpha hydrolases-like"/>
    <property type="match status" value="1"/>
</dbReference>
<proteinExistence type="inferred from homology"/>
<evidence type="ECO:0000256" key="6">
    <source>
        <dbReference type="ARBA" id="ARBA00022833"/>
    </source>
</evidence>
<keyword evidence="7" id="KW-0067">ATP-binding</keyword>
<keyword evidence="5" id="KW-0671">Queuosine biosynthesis</keyword>
<dbReference type="Gene3D" id="3.40.50.620">
    <property type="entry name" value="HUPs"/>
    <property type="match status" value="1"/>
</dbReference>
<keyword evidence="3" id="KW-0479">Metal-binding</keyword>